<dbReference type="InterPro" id="IPR050492">
    <property type="entry name" value="Bact_metal-bind_prot9"/>
</dbReference>
<keyword evidence="9" id="KW-1185">Reference proteome</keyword>
<keyword evidence="5" id="KW-0406">Ion transport</keyword>
<dbReference type="AlphaFoldDB" id="A0A1M6HXJ4"/>
<dbReference type="EMBL" id="FQYO01000008">
    <property type="protein sequence ID" value="SHJ26905.1"/>
    <property type="molecule type" value="Genomic_DNA"/>
</dbReference>
<evidence type="ECO:0000256" key="3">
    <source>
        <dbReference type="ARBA" id="ARBA00022448"/>
    </source>
</evidence>
<dbReference type="Gene3D" id="3.40.50.1980">
    <property type="entry name" value="Nitrogenase molybdenum iron protein domain"/>
    <property type="match status" value="3"/>
</dbReference>
<dbReference type="STRING" id="1447782.SAMN05444417_3400"/>
<dbReference type="PANTHER" id="PTHR42953:SF3">
    <property type="entry name" value="HIGH-AFFINITY ZINC UPTAKE SYSTEM PROTEIN ZNUA"/>
    <property type="match status" value="1"/>
</dbReference>
<evidence type="ECO:0000256" key="4">
    <source>
        <dbReference type="ARBA" id="ARBA00022729"/>
    </source>
</evidence>
<feature type="compositionally biased region" description="Basic and acidic residues" evidence="6">
    <location>
        <begin position="124"/>
        <end position="177"/>
    </location>
</feature>
<feature type="compositionally biased region" description="Basic and acidic residues" evidence="6">
    <location>
        <begin position="186"/>
        <end position="207"/>
    </location>
</feature>
<dbReference type="Proteomes" id="UP000184292">
    <property type="component" value="Unassembled WGS sequence"/>
</dbReference>
<keyword evidence="5" id="KW-0862">Zinc</keyword>
<dbReference type="OrthoDB" id="7346865at2"/>
<dbReference type="RefSeq" id="WP_073334166.1">
    <property type="nucleotide sequence ID" value="NZ_FQYO01000008.1"/>
</dbReference>
<dbReference type="SUPFAM" id="SSF53807">
    <property type="entry name" value="Helical backbone' metal receptor"/>
    <property type="match status" value="1"/>
</dbReference>
<reference evidence="8 9" key="1">
    <citation type="submission" date="2016-11" db="EMBL/GenBank/DDBJ databases">
        <authorList>
            <person name="Jaros S."/>
            <person name="Januszkiewicz K."/>
            <person name="Wedrychowicz H."/>
        </authorList>
    </citation>
    <scope>NUCLEOTIDE SEQUENCE [LARGE SCALE GENOMIC DNA]</scope>
    <source>
        <strain evidence="8 9">DSM 100565</strain>
    </source>
</reference>
<evidence type="ECO:0000256" key="2">
    <source>
        <dbReference type="ARBA" id="ARBA00015915"/>
    </source>
</evidence>
<dbReference type="GO" id="GO:0046872">
    <property type="term" value="F:metal ion binding"/>
    <property type="evidence" value="ECO:0007669"/>
    <property type="project" value="InterPro"/>
</dbReference>
<feature type="signal peptide" evidence="7">
    <location>
        <begin position="1"/>
        <end position="24"/>
    </location>
</feature>
<evidence type="ECO:0000313" key="8">
    <source>
        <dbReference type="EMBL" id="SHJ26905.1"/>
    </source>
</evidence>
<dbReference type="Pfam" id="PF01297">
    <property type="entry name" value="ZnuA"/>
    <property type="match status" value="1"/>
</dbReference>
<organism evidence="8 9">
    <name type="scientific">Wenxinia saemankumensis</name>
    <dbReference type="NCBI Taxonomy" id="1447782"/>
    <lineage>
        <taxon>Bacteria</taxon>
        <taxon>Pseudomonadati</taxon>
        <taxon>Pseudomonadota</taxon>
        <taxon>Alphaproteobacteria</taxon>
        <taxon>Rhodobacterales</taxon>
        <taxon>Roseobacteraceae</taxon>
        <taxon>Wenxinia</taxon>
    </lineage>
</organism>
<evidence type="ECO:0000313" key="9">
    <source>
        <dbReference type="Proteomes" id="UP000184292"/>
    </source>
</evidence>
<sequence length="375" mass="39113">MSTSLGRGLACSALAIAAASTAPAEVPRVATDIAPVHGLAARVMDGLGTPDLVVTPGASPHEYAMRPSEARALQEADAVFWIGAELEPWLEESIGALATDARVVELLDVEGITTLEFREGATFEGHDHEHGDDAGHDHDHDAGDHPGHEDEAEGDHAHAEDDHADGDHGSDHAEGAAHVESQGDGAHADHAVDEDHDHAGHSHEGIDPHAWLDPGNAGIWLDVIAEELSALDPENAQTYRDNAAAGREEIAAAVADVEETLSAAGGVGFVVFHDAYHYFENRFGISAAGAISLSDASDPSPARIEEVQETIRDLGVACIYSEPQFSQSLVATVSDGTEARAAVIDPLGFELETGPGFYPALIRSIGESIAGCASS</sequence>
<accession>A0A1M6HXJ4</accession>
<protein>
    <recommendedName>
        <fullName evidence="2">High-affinity zinc uptake system protein ZnuA</fullName>
    </recommendedName>
</protein>
<keyword evidence="4 7" id="KW-0732">Signal</keyword>
<dbReference type="PANTHER" id="PTHR42953">
    <property type="entry name" value="HIGH-AFFINITY ZINC UPTAKE SYSTEM PROTEIN ZNUA-RELATED"/>
    <property type="match status" value="1"/>
</dbReference>
<keyword evidence="5" id="KW-0864">Zinc transport</keyword>
<feature type="chain" id="PRO_5012838943" description="High-affinity zinc uptake system protein ZnuA" evidence="7">
    <location>
        <begin position="25"/>
        <end position="375"/>
    </location>
</feature>
<proteinExistence type="inferred from homology"/>
<dbReference type="GO" id="GO:0006829">
    <property type="term" value="P:zinc ion transport"/>
    <property type="evidence" value="ECO:0007669"/>
    <property type="project" value="UniProtKB-KW"/>
</dbReference>
<feature type="region of interest" description="Disordered" evidence="6">
    <location>
        <begin position="124"/>
        <end position="210"/>
    </location>
</feature>
<name>A0A1M6HXJ4_9RHOB</name>
<evidence type="ECO:0000256" key="1">
    <source>
        <dbReference type="ARBA" id="ARBA00011028"/>
    </source>
</evidence>
<evidence type="ECO:0000256" key="5">
    <source>
        <dbReference type="ARBA" id="ARBA00022906"/>
    </source>
</evidence>
<gene>
    <name evidence="8" type="ORF">SAMN05444417_3400</name>
</gene>
<dbReference type="InterPro" id="IPR006127">
    <property type="entry name" value="ZnuA-like"/>
</dbReference>
<comment type="similarity">
    <text evidence="1">Belongs to the bacterial solute-binding protein 9 family.</text>
</comment>
<keyword evidence="3" id="KW-0813">Transport</keyword>
<evidence type="ECO:0000256" key="7">
    <source>
        <dbReference type="SAM" id="SignalP"/>
    </source>
</evidence>
<evidence type="ECO:0000256" key="6">
    <source>
        <dbReference type="SAM" id="MobiDB-lite"/>
    </source>
</evidence>